<evidence type="ECO:0000256" key="10">
    <source>
        <dbReference type="ARBA" id="ARBA00022741"/>
    </source>
</evidence>
<evidence type="ECO:0000256" key="17">
    <source>
        <dbReference type="ARBA" id="ARBA00023180"/>
    </source>
</evidence>
<dbReference type="GO" id="GO:0048544">
    <property type="term" value="P:recognition of pollen"/>
    <property type="evidence" value="ECO:0007669"/>
    <property type="project" value="InterPro"/>
</dbReference>
<keyword evidence="17" id="KW-0325">Glycoprotein</keyword>
<dbReference type="SUPFAM" id="SSF56112">
    <property type="entry name" value="Protein kinase-like (PK-like)"/>
    <property type="match status" value="1"/>
</dbReference>
<reference evidence="27 28" key="1">
    <citation type="submission" date="2020-08" db="EMBL/GenBank/DDBJ databases">
        <title>Plant Genome Project.</title>
        <authorList>
            <person name="Zhang R.-G."/>
        </authorList>
    </citation>
    <scope>NUCLEOTIDE SEQUENCE [LARGE SCALE GENOMIC DNA]</scope>
    <source>
        <tissue evidence="27">Rhizome</tissue>
    </source>
</reference>
<evidence type="ECO:0000256" key="2">
    <source>
        <dbReference type="ARBA" id="ARBA00022475"/>
    </source>
</evidence>
<keyword evidence="12 20" id="KW-0067">ATP-binding</keyword>
<dbReference type="CDD" id="cd14066">
    <property type="entry name" value="STKc_IRAK"/>
    <property type="match status" value="1"/>
</dbReference>
<dbReference type="SUPFAM" id="SSF57414">
    <property type="entry name" value="Hairpin loop containing domain-like"/>
    <property type="match status" value="1"/>
</dbReference>
<feature type="binding site" evidence="21">
    <location>
        <position position="562"/>
    </location>
    <ligand>
        <name>ATP</name>
        <dbReference type="ChEBI" id="CHEBI:30616"/>
    </ligand>
</feature>
<dbReference type="PIRSF" id="PIRSF000641">
    <property type="entry name" value="SRK"/>
    <property type="match status" value="1"/>
</dbReference>
<evidence type="ECO:0000256" key="15">
    <source>
        <dbReference type="ARBA" id="ARBA00023157"/>
    </source>
</evidence>
<dbReference type="GO" id="GO:0005886">
    <property type="term" value="C:plasma membrane"/>
    <property type="evidence" value="ECO:0007669"/>
    <property type="project" value="UniProtKB-SubCell"/>
</dbReference>
<organism evidence="27 28">
    <name type="scientific">Zingiber officinale</name>
    <name type="common">Ginger</name>
    <name type="synonym">Amomum zingiber</name>
    <dbReference type="NCBI Taxonomy" id="94328"/>
    <lineage>
        <taxon>Eukaryota</taxon>
        <taxon>Viridiplantae</taxon>
        <taxon>Streptophyta</taxon>
        <taxon>Embryophyta</taxon>
        <taxon>Tracheophyta</taxon>
        <taxon>Spermatophyta</taxon>
        <taxon>Magnoliopsida</taxon>
        <taxon>Liliopsida</taxon>
        <taxon>Zingiberales</taxon>
        <taxon>Zingiberaceae</taxon>
        <taxon>Zingiber</taxon>
    </lineage>
</organism>
<comment type="caution">
    <text evidence="27">The sequence shown here is derived from an EMBL/GenBank/DDBJ whole genome shotgun (WGS) entry which is preliminary data.</text>
</comment>
<evidence type="ECO:0000256" key="12">
    <source>
        <dbReference type="ARBA" id="ARBA00022840"/>
    </source>
</evidence>
<evidence type="ECO:0000256" key="11">
    <source>
        <dbReference type="ARBA" id="ARBA00022777"/>
    </source>
</evidence>
<evidence type="ECO:0000256" key="8">
    <source>
        <dbReference type="ARBA" id="ARBA00022729"/>
    </source>
</evidence>
<evidence type="ECO:0000256" key="1">
    <source>
        <dbReference type="ARBA" id="ARBA00004251"/>
    </source>
</evidence>
<keyword evidence="13 23" id="KW-1133">Transmembrane helix</keyword>
<dbReference type="InterPro" id="IPR000858">
    <property type="entry name" value="S_locus_glycoprot_dom"/>
</dbReference>
<name>A0A8J5EDD8_ZINOF</name>
<dbReference type="EMBL" id="JACMSC010000020">
    <property type="protein sequence ID" value="KAG6472672.1"/>
    <property type="molecule type" value="Genomic_DNA"/>
</dbReference>
<keyword evidence="9" id="KW-0430">Lectin</keyword>
<keyword evidence="8" id="KW-0732">Signal</keyword>
<dbReference type="PROSITE" id="PS00107">
    <property type="entry name" value="PROTEIN_KINASE_ATP"/>
    <property type="match status" value="1"/>
</dbReference>
<dbReference type="FunFam" id="1.10.510.10:FF:000227">
    <property type="entry name" value="Serine/threonine-protein kinase"/>
    <property type="match status" value="1"/>
</dbReference>
<evidence type="ECO:0000256" key="16">
    <source>
        <dbReference type="ARBA" id="ARBA00023170"/>
    </source>
</evidence>
<evidence type="ECO:0000256" key="5">
    <source>
        <dbReference type="ARBA" id="ARBA00022553"/>
    </source>
</evidence>
<dbReference type="Pfam" id="PF00069">
    <property type="entry name" value="Pkinase"/>
    <property type="match status" value="1"/>
</dbReference>
<dbReference type="InterPro" id="IPR003609">
    <property type="entry name" value="Pan_app"/>
</dbReference>
<dbReference type="InterPro" id="IPR024171">
    <property type="entry name" value="SRK-like_kinase"/>
</dbReference>
<dbReference type="InterPro" id="IPR008271">
    <property type="entry name" value="Ser/Thr_kinase_AS"/>
</dbReference>
<dbReference type="Pfam" id="PF00954">
    <property type="entry name" value="S_locus_glycop"/>
    <property type="match status" value="1"/>
</dbReference>
<dbReference type="InterPro" id="IPR036426">
    <property type="entry name" value="Bulb-type_lectin_dom_sf"/>
</dbReference>
<dbReference type="Proteomes" id="UP000734854">
    <property type="component" value="Unassembled WGS sequence"/>
</dbReference>
<keyword evidence="16" id="KW-0675">Receptor</keyword>
<feature type="transmembrane region" description="Helical" evidence="23">
    <location>
        <begin position="477"/>
        <end position="499"/>
    </location>
</feature>
<evidence type="ECO:0000256" key="20">
    <source>
        <dbReference type="PIRNR" id="PIRNR000641"/>
    </source>
</evidence>
<accession>A0A8J5EDD8</accession>
<keyword evidence="3 20" id="KW-0723">Serine/threonine-protein kinase</keyword>
<dbReference type="PANTHER" id="PTHR47974:SF19">
    <property type="entry name" value="RECEPTOR-LIKE SERINE_THREONINE-PROTEIN KINASE"/>
    <property type="match status" value="1"/>
</dbReference>
<dbReference type="Gene3D" id="2.90.10.10">
    <property type="entry name" value="Bulb-type lectin domain"/>
    <property type="match status" value="1"/>
</dbReference>
<evidence type="ECO:0000256" key="6">
    <source>
        <dbReference type="ARBA" id="ARBA00022679"/>
    </source>
</evidence>
<keyword evidence="6 20" id="KW-0808">Transferase</keyword>
<dbReference type="InterPro" id="IPR000719">
    <property type="entry name" value="Prot_kinase_dom"/>
</dbReference>
<dbReference type="Pfam" id="PF01453">
    <property type="entry name" value="B_lectin"/>
    <property type="match status" value="1"/>
</dbReference>
<dbReference type="GO" id="GO:0004674">
    <property type="term" value="F:protein serine/threonine kinase activity"/>
    <property type="evidence" value="ECO:0007669"/>
    <property type="project" value="UniProtKB-KW"/>
</dbReference>
<comment type="subcellular location">
    <subcellularLocation>
        <location evidence="1">Cell membrane</location>
        <topology evidence="1">Single-pass type I membrane protein</topology>
    </subcellularLocation>
</comment>
<keyword evidence="7 23" id="KW-0812">Transmembrane</keyword>
<dbReference type="PROSITE" id="PS50948">
    <property type="entry name" value="PAN"/>
    <property type="match status" value="1"/>
</dbReference>
<feature type="domain" description="Protein kinase" evidence="24">
    <location>
        <begin position="533"/>
        <end position="809"/>
    </location>
</feature>
<protein>
    <recommendedName>
        <fullName evidence="20">Receptor-like serine/threonine-protein kinase</fullName>
        <ecNumber evidence="20">2.7.11.1</ecNumber>
    </recommendedName>
</protein>
<dbReference type="SUPFAM" id="SSF51110">
    <property type="entry name" value="alpha-D-mannose-specific plant lectins"/>
    <property type="match status" value="1"/>
</dbReference>
<evidence type="ECO:0000256" key="22">
    <source>
        <dbReference type="SAM" id="MobiDB-lite"/>
    </source>
</evidence>
<dbReference type="InterPro" id="IPR001480">
    <property type="entry name" value="Bulb-type_lectin_dom"/>
</dbReference>
<dbReference type="InterPro" id="IPR017441">
    <property type="entry name" value="Protein_kinase_ATP_BS"/>
</dbReference>
<keyword evidence="5" id="KW-0597">Phosphoprotein</keyword>
<sequence>MAAALTARAARREEVESNSRGGEQWFADDKGAGDDDCDVSTPGSDRHQYVPFSSAIDTISGNNSVSGSQNVTSVDGNFILGFFTPTATSSSLNYYYIGIWYNKISEFTTVWVANRDIPIVDPTTSELRISDDGNLVLLGNSSIIWSTNASVPSNSTTVAVILDTGNLQLRDESNSSLVFWQSFDHPTNTWLPGARLGVNKLTNKSRRITAWKSRVNPSPGIFTFEMGPNGSLQLQLLWNLSRMYWTTGLWDGNTFSLVPELAPQLNRPFTFGFNFFNTTEENYFVYTIGTPGTMSRFLIDYESGQIQHYTWREDLESWLLIWAQPRANCAAYGLCGPFAKCNGADIAVSSCDCVRGFRIESRTDWDSGDRSAGCERIAPLQCEPNSTNDGFFEMQNVRLPGGADTSAMAVSLEACELTCLNNCSCIAYSYNKSGCSVWSGELLNVQEQYEQSDGGTLYLRLAAAELQSSDGDKKRKITWAIVGIAMAILVAFLATIIWVTNRKRRSRKMVRNLNNAHGSLVPFTYRELQHATKNFSEKLGEGGFGSVFKGSLPGSIAIAVKKLEGLRQVEKQFRAEVSTIGTIHHINLVRLLGFCSGGSNRLLVYEFMPNGSLDSHLFRAATSAVLSWGTRYQIAMGVARGLAYLHEHCRECIIHCDIKPENILLDASFIPKLADFGLAKLVGRDFSRVLTTFRGTRGYLAPEWMTGVAITPKADVYSYGMMLFEIISGRRNRELMAPEDGVDYFPTLAAMKLMDGEAAKVLDSKLAMEGEGELEELERACKLACWCIQDDESHRPTMGQAVQVLEGIIQLDMPPIPRSLQLDIVNDHEINFFHEYDQKTIVPSISADT</sequence>
<dbReference type="CDD" id="cd00028">
    <property type="entry name" value="B_lectin"/>
    <property type="match status" value="1"/>
</dbReference>
<evidence type="ECO:0000259" key="26">
    <source>
        <dbReference type="PROSITE" id="PS50948"/>
    </source>
</evidence>
<comment type="catalytic activity">
    <reaction evidence="19 20">
        <text>L-seryl-[protein] + ATP = O-phospho-L-seryl-[protein] + ADP + H(+)</text>
        <dbReference type="Rhea" id="RHEA:17989"/>
        <dbReference type="Rhea" id="RHEA-COMP:9863"/>
        <dbReference type="Rhea" id="RHEA-COMP:11604"/>
        <dbReference type="ChEBI" id="CHEBI:15378"/>
        <dbReference type="ChEBI" id="CHEBI:29999"/>
        <dbReference type="ChEBI" id="CHEBI:30616"/>
        <dbReference type="ChEBI" id="CHEBI:83421"/>
        <dbReference type="ChEBI" id="CHEBI:456216"/>
        <dbReference type="EC" id="2.7.11.1"/>
    </reaction>
</comment>
<dbReference type="Gene3D" id="1.10.510.10">
    <property type="entry name" value="Transferase(Phosphotransferase) domain 1"/>
    <property type="match status" value="1"/>
</dbReference>
<evidence type="ECO:0000256" key="21">
    <source>
        <dbReference type="PROSITE-ProRule" id="PRU10141"/>
    </source>
</evidence>
<keyword evidence="14 23" id="KW-0472">Membrane</keyword>
<dbReference type="Pfam" id="PF08276">
    <property type="entry name" value="PAN_2"/>
    <property type="match status" value="1"/>
</dbReference>
<dbReference type="PROSITE" id="PS50927">
    <property type="entry name" value="BULB_LECTIN"/>
    <property type="match status" value="1"/>
</dbReference>
<comment type="similarity">
    <text evidence="20">Belongs to the protein kinase superfamily. Ser/Thr protein kinase family.</text>
</comment>
<keyword evidence="2" id="KW-1003">Cell membrane</keyword>
<dbReference type="PROSITE" id="PS00108">
    <property type="entry name" value="PROTEIN_KINASE_ST"/>
    <property type="match status" value="1"/>
</dbReference>
<dbReference type="FunFam" id="2.90.10.10:FF:000002">
    <property type="entry name" value="Serine/threonine-protein kinase"/>
    <property type="match status" value="1"/>
</dbReference>
<dbReference type="GO" id="GO:0030246">
    <property type="term" value="F:carbohydrate binding"/>
    <property type="evidence" value="ECO:0007669"/>
    <property type="project" value="UniProtKB-KW"/>
</dbReference>
<gene>
    <name evidence="27" type="ORF">ZIOFF_070147</name>
</gene>
<evidence type="ECO:0000313" key="27">
    <source>
        <dbReference type="EMBL" id="KAG6472672.1"/>
    </source>
</evidence>
<dbReference type="GO" id="GO:0005524">
    <property type="term" value="F:ATP binding"/>
    <property type="evidence" value="ECO:0007669"/>
    <property type="project" value="UniProtKB-UniRule"/>
</dbReference>
<evidence type="ECO:0000259" key="25">
    <source>
        <dbReference type="PROSITE" id="PS50927"/>
    </source>
</evidence>
<feature type="domain" description="Apple" evidence="26">
    <location>
        <begin position="382"/>
        <end position="462"/>
    </location>
</feature>
<feature type="region of interest" description="Disordered" evidence="22">
    <location>
        <begin position="1"/>
        <end position="44"/>
    </location>
</feature>
<dbReference type="SMART" id="SM00473">
    <property type="entry name" value="PAN_AP"/>
    <property type="match status" value="1"/>
</dbReference>
<keyword evidence="11 20" id="KW-0418">Kinase</keyword>
<feature type="domain" description="Bulb-type lectin" evidence="25">
    <location>
        <begin position="56"/>
        <end position="182"/>
    </location>
</feature>
<dbReference type="InterPro" id="IPR011009">
    <property type="entry name" value="Kinase-like_dom_sf"/>
</dbReference>
<dbReference type="SMART" id="SM00108">
    <property type="entry name" value="B_lectin"/>
    <property type="match status" value="1"/>
</dbReference>
<evidence type="ECO:0000313" key="28">
    <source>
        <dbReference type="Proteomes" id="UP000734854"/>
    </source>
</evidence>
<evidence type="ECO:0000256" key="23">
    <source>
        <dbReference type="SAM" id="Phobius"/>
    </source>
</evidence>
<evidence type="ECO:0000256" key="18">
    <source>
        <dbReference type="ARBA" id="ARBA00047899"/>
    </source>
</evidence>
<dbReference type="AlphaFoldDB" id="A0A8J5EDD8"/>
<evidence type="ECO:0000259" key="24">
    <source>
        <dbReference type="PROSITE" id="PS50011"/>
    </source>
</evidence>
<comment type="catalytic activity">
    <reaction evidence="18 20">
        <text>L-threonyl-[protein] + ATP = O-phospho-L-threonyl-[protein] + ADP + H(+)</text>
        <dbReference type="Rhea" id="RHEA:46608"/>
        <dbReference type="Rhea" id="RHEA-COMP:11060"/>
        <dbReference type="Rhea" id="RHEA-COMP:11605"/>
        <dbReference type="ChEBI" id="CHEBI:15378"/>
        <dbReference type="ChEBI" id="CHEBI:30013"/>
        <dbReference type="ChEBI" id="CHEBI:30616"/>
        <dbReference type="ChEBI" id="CHEBI:61977"/>
        <dbReference type="ChEBI" id="CHEBI:456216"/>
        <dbReference type="EC" id="2.7.11.1"/>
    </reaction>
</comment>
<evidence type="ECO:0000256" key="4">
    <source>
        <dbReference type="ARBA" id="ARBA00022536"/>
    </source>
</evidence>
<evidence type="ECO:0000256" key="13">
    <source>
        <dbReference type="ARBA" id="ARBA00022989"/>
    </source>
</evidence>
<evidence type="ECO:0000256" key="19">
    <source>
        <dbReference type="ARBA" id="ARBA00048679"/>
    </source>
</evidence>
<dbReference type="FunFam" id="3.30.200.20:FF:000370">
    <property type="entry name" value="Receptor-like protein kinase 4"/>
    <property type="match status" value="1"/>
</dbReference>
<evidence type="ECO:0000256" key="3">
    <source>
        <dbReference type="ARBA" id="ARBA00022527"/>
    </source>
</evidence>
<dbReference type="PROSITE" id="PS50011">
    <property type="entry name" value="PROTEIN_KINASE_DOM"/>
    <property type="match status" value="1"/>
</dbReference>
<evidence type="ECO:0000256" key="14">
    <source>
        <dbReference type="ARBA" id="ARBA00023136"/>
    </source>
</evidence>
<keyword evidence="4" id="KW-0245">EGF-like domain</keyword>
<dbReference type="SMART" id="SM00220">
    <property type="entry name" value="S_TKc"/>
    <property type="match status" value="1"/>
</dbReference>
<dbReference type="Gene3D" id="3.30.200.20">
    <property type="entry name" value="Phosphorylase Kinase, domain 1"/>
    <property type="match status" value="1"/>
</dbReference>
<keyword evidence="10 20" id="KW-0547">Nucleotide-binding</keyword>
<dbReference type="GO" id="GO:0051707">
    <property type="term" value="P:response to other organism"/>
    <property type="evidence" value="ECO:0007669"/>
    <property type="project" value="UniProtKB-ARBA"/>
</dbReference>
<dbReference type="EC" id="2.7.11.1" evidence="20"/>
<keyword evidence="28" id="KW-1185">Reference proteome</keyword>
<dbReference type="CDD" id="cd01098">
    <property type="entry name" value="PAN_AP_plant"/>
    <property type="match status" value="1"/>
</dbReference>
<evidence type="ECO:0000256" key="9">
    <source>
        <dbReference type="ARBA" id="ARBA00022734"/>
    </source>
</evidence>
<dbReference type="PANTHER" id="PTHR47974">
    <property type="entry name" value="OS07G0415500 PROTEIN"/>
    <property type="match status" value="1"/>
</dbReference>
<evidence type="ECO:0000256" key="7">
    <source>
        <dbReference type="ARBA" id="ARBA00022692"/>
    </source>
</evidence>
<keyword evidence="15" id="KW-1015">Disulfide bond</keyword>
<proteinExistence type="inferred from homology"/>